<keyword evidence="5" id="KW-0539">Nucleus</keyword>
<dbReference type="SUPFAM" id="SSF53335">
    <property type="entry name" value="S-adenosyl-L-methionine-dependent methyltransferases"/>
    <property type="match status" value="1"/>
</dbReference>
<keyword evidence="4" id="KW-0819">tRNA processing</keyword>
<gene>
    <name evidence="7" type="ORF">O3M35_004722</name>
</gene>
<dbReference type="PANTHER" id="PTHR12945:SF0">
    <property type="entry name" value="TRNA (ADENINE(58)-N(1))-METHYLTRANSFERASE NON-CATALYTIC SUBUNIT TRM6"/>
    <property type="match status" value="1"/>
</dbReference>
<dbReference type="GO" id="GO:0030488">
    <property type="term" value="P:tRNA methylation"/>
    <property type="evidence" value="ECO:0007669"/>
    <property type="project" value="InterPro"/>
</dbReference>
<comment type="subcellular location">
    <subcellularLocation>
        <location evidence="1">Nucleus</location>
    </subcellularLocation>
</comment>
<dbReference type="Pfam" id="PF04189">
    <property type="entry name" value="Gcd10p"/>
    <property type="match status" value="1"/>
</dbReference>
<reference evidence="7 8" key="1">
    <citation type="submission" date="2022-12" db="EMBL/GenBank/DDBJ databases">
        <title>Chromosome-level genome assembly of true bugs.</title>
        <authorList>
            <person name="Ma L."/>
            <person name="Li H."/>
        </authorList>
    </citation>
    <scope>NUCLEOTIDE SEQUENCE [LARGE SCALE GENOMIC DNA]</scope>
    <source>
        <strain evidence="7">Lab_2022b</strain>
    </source>
</reference>
<keyword evidence="8" id="KW-1185">Reference proteome</keyword>
<evidence type="ECO:0000313" key="8">
    <source>
        <dbReference type="Proteomes" id="UP001461498"/>
    </source>
</evidence>
<dbReference type="GO" id="GO:0031515">
    <property type="term" value="C:tRNA (m1A) methyltransferase complex"/>
    <property type="evidence" value="ECO:0007669"/>
    <property type="project" value="InterPro"/>
</dbReference>
<evidence type="ECO:0000256" key="2">
    <source>
        <dbReference type="ARBA" id="ARBA00008320"/>
    </source>
</evidence>
<comment type="similarity">
    <text evidence="2">Belongs to the TRM6/GCD10 family.</text>
</comment>
<dbReference type="PANTHER" id="PTHR12945">
    <property type="entry name" value="TRANSLATION INITIATION FACTOR EIF3-RELATED"/>
    <property type="match status" value="1"/>
</dbReference>
<dbReference type="InterPro" id="IPR017423">
    <property type="entry name" value="TRM6"/>
</dbReference>
<evidence type="ECO:0000256" key="3">
    <source>
        <dbReference type="ARBA" id="ARBA00021704"/>
    </source>
</evidence>
<evidence type="ECO:0000256" key="5">
    <source>
        <dbReference type="ARBA" id="ARBA00023242"/>
    </source>
</evidence>
<dbReference type="InterPro" id="IPR029063">
    <property type="entry name" value="SAM-dependent_MTases_sf"/>
</dbReference>
<sequence>MNLVLAKEKMREPETGSDHNLINIGDYIVIQRQNYFKLHQLSTTEKCDLMLGKDKVNISAINGKHFWTLFRMVPKKSGKREYELEVCSKVESIPEVVMKEISSGIDNRNISDDGRSQLLSTEDIIGLRESGLSAQNIVGKLIENSTTFKEKTEYSQEKYLKKKEKKYFEYITVRKPTLRLIADIFYNKDPFKIMGLRYDTLAQMLSLANIQHNGTYLLYESGTQALVGASILSCLSEQGSLINLSLSNQPPKHAILSMNFDMKIKKRFLNVKISDFLKTLENGTDVIAENQVEQKDNECCQTTEVDGMNEVLNADDSSRKRKLNEDNTQLNKKPKWAEEFETAVSLLKDKMADGIIIASKEYPLNLLEKIMKYLKPSRQIVIYSIYREPLVDIYVEMKKRKDLVAIHITENWLRNYQVLPERTHPDVTMSASGGHLLTATKVV</sequence>
<dbReference type="Proteomes" id="UP001461498">
    <property type="component" value="Unassembled WGS sequence"/>
</dbReference>
<proteinExistence type="inferred from homology"/>
<evidence type="ECO:0000256" key="6">
    <source>
        <dbReference type="ARBA" id="ARBA00032319"/>
    </source>
</evidence>
<evidence type="ECO:0000256" key="4">
    <source>
        <dbReference type="ARBA" id="ARBA00022694"/>
    </source>
</evidence>
<comment type="caution">
    <text evidence="7">The sequence shown here is derived from an EMBL/GenBank/DDBJ whole genome shotgun (WGS) entry which is preliminary data.</text>
</comment>
<organism evidence="7 8">
    <name type="scientific">Rhynocoris fuscipes</name>
    <dbReference type="NCBI Taxonomy" id="488301"/>
    <lineage>
        <taxon>Eukaryota</taxon>
        <taxon>Metazoa</taxon>
        <taxon>Ecdysozoa</taxon>
        <taxon>Arthropoda</taxon>
        <taxon>Hexapoda</taxon>
        <taxon>Insecta</taxon>
        <taxon>Pterygota</taxon>
        <taxon>Neoptera</taxon>
        <taxon>Paraneoptera</taxon>
        <taxon>Hemiptera</taxon>
        <taxon>Heteroptera</taxon>
        <taxon>Panheteroptera</taxon>
        <taxon>Cimicomorpha</taxon>
        <taxon>Reduviidae</taxon>
        <taxon>Harpactorinae</taxon>
        <taxon>Harpactorini</taxon>
        <taxon>Rhynocoris</taxon>
    </lineage>
</organism>
<dbReference type="Gene3D" id="3.40.50.150">
    <property type="entry name" value="Vaccinia Virus protein VP39"/>
    <property type="match status" value="1"/>
</dbReference>
<protein>
    <recommendedName>
        <fullName evidence="3">tRNA (adenine(58)-N(1))-methyltransferase non-catalytic subunit TRM6</fullName>
    </recommendedName>
    <alternativeName>
        <fullName evidence="6">tRNA(m1A58)-methyltransferase subunit TRM6</fullName>
    </alternativeName>
</protein>
<accession>A0AAW1CGK6</accession>
<dbReference type="AlphaFoldDB" id="A0AAW1CGK6"/>
<dbReference type="EMBL" id="JAPXFL010000015">
    <property type="protein sequence ID" value="KAK9497392.1"/>
    <property type="molecule type" value="Genomic_DNA"/>
</dbReference>
<name>A0AAW1CGK6_9HEMI</name>
<dbReference type="GO" id="GO:0005634">
    <property type="term" value="C:nucleus"/>
    <property type="evidence" value="ECO:0007669"/>
    <property type="project" value="UniProtKB-SubCell"/>
</dbReference>
<evidence type="ECO:0000256" key="1">
    <source>
        <dbReference type="ARBA" id="ARBA00004123"/>
    </source>
</evidence>
<evidence type="ECO:0000313" key="7">
    <source>
        <dbReference type="EMBL" id="KAK9497392.1"/>
    </source>
</evidence>